<accession>A0AAV2HBM9</accession>
<evidence type="ECO:0000313" key="3">
    <source>
        <dbReference type="Proteomes" id="UP001497497"/>
    </source>
</evidence>
<dbReference type="InterPro" id="IPR026832">
    <property type="entry name" value="Asteroid"/>
</dbReference>
<comment type="similarity">
    <text evidence="1">Belongs to the asteroid family.</text>
</comment>
<comment type="caution">
    <text evidence="2">The sequence shown here is derived from an EMBL/GenBank/DDBJ whole genome shotgun (WGS) entry which is preliminary data.</text>
</comment>
<evidence type="ECO:0000256" key="1">
    <source>
        <dbReference type="ARBA" id="ARBA00007398"/>
    </source>
</evidence>
<protein>
    <recommendedName>
        <fullName evidence="4">Asteroid domain-containing protein</fullName>
    </recommendedName>
</protein>
<dbReference type="Proteomes" id="UP001497497">
    <property type="component" value="Unassembled WGS sequence"/>
</dbReference>
<gene>
    <name evidence="2" type="ORF">GSLYS_00004314001</name>
</gene>
<dbReference type="InterPro" id="IPR029060">
    <property type="entry name" value="PIN-like_dom_sf"/>
</dbReference>
<dbReference type="EMBL" id="CAXITT010000064">
    <property type="protein sequence ID" value="CAL1530181.1"/>
    <property type="molecule type" value="Genomic_DNA"/>
</dbReference>
<dbReference type="PANTHER" id="PTHR15665">
    <property type="entry name" value="ASTEROID PROTEIN"/>
    <property type="match status" value="1"/>
</dbReference>
<reference evidence="2 3" key="1">
    <citation type="submission" date="2024-04" db="EMBL/GenBank/DDBJ databases">
        <authorList>
            <consortium name="Genoscope - CEA"/>
            <person name="William W."/>
        </authorList>
    </citation>
    <scope>NUCLEOTIDE SEQUENCE [LARGE SCALE GENOMIC DNA]</scope>
</reference>
<dbReference type="PANTHER" id="PTHR15665:SF1">
    <property type="entry name" value="PROTEIN ASTEROID HOMOLOG 1"/>
    <property type="match status" value="1"/>
</dbReference>
<dbReference type="AlphaFoldDB" id="A0AAV2HBM9"/>
<sequence>MGVSRFWTYIMNTHRDAVVSYVDLIELAKGYPQGMKILVDFYCWEHFMTERFWNSICELTENKSLMFAGGEYKLMDEYIKSFILILRSVNIELVFYLDGAKGSAYHSSKQKLQTWKRRYLETQRNLNKCFQYLRGQVPLSGVVLRRLPRPCLQEVQNVLTLQEAGCKLYLRVSGEADFTLAQHLLADDQAFGIFSNDTDFLIFPDSVYISQELFDLDNHLGLGLKSFAPQIPEKLICGIIRTDSIMKVLNLPNHKALVELATISGNDFTLPFLVTKKVFRENYLGQFDKIASLINENGTADNCEFFGEYMAHDSNFQDAVNHSRQFYSLTLADEEEHQKGYIFNLIVDGIRRGQLPSTIVSMHLGTYWHRQILEEPGPHLPGAEETLSTLRSYVYKLVLPPDRHEIVEIGRSSQQLMNETRVKKAENVRIPSLAQVRKNSFSANVCLFEIIIQHQEPQAMMKGRSYFKLYGMRMGFLCYLLRYFLKLNWQRNLYLHPEEFFVLAAWTMACHEPRRFHLFKFVPSVRCVTVENWFQALYRHAYAFLGNVLGIAHEFPTPKELFSGGTFVALYMSCSILAVNQEARQRLPENVSLEDLKQVKGLVQQIVMDNRLILRQVIHGLFPFDGC</sequence>
<name>A0AAV2HBM9_LYMST</name>
<evidence type="ECO:0000313" key="2">
    <source>
        <dbReference type="EMBL" id="CAL1530181.1"/>
    </source>
</evidence>
<dbReference type="SUPFAM" id="SSF88723">
    <property type="entry name" value="PIN domain-like"/>
    <property type="match status" value="1"/>
</dbReference>
<dbReference type="Gene3D" id="3.40.50.1010">
    <property type="entry name" value="5'-nuclease"/>
    <property type="match status" value="1"/>
</dbReference>
<organism evidence="2 3">
    <name type="scientific">Lymnaea stagnalis</name>
    <name type="common">Great pond snail</name>
    <name type="synonym">Helix stagnalis</name>
    <dbReference type="NCBI Taxonomy" id="6523"/>
    <lineage>
        <taxon>Eukaryota</taxon>
        <taxon>Metazoa</taxon>
        <taxon>Spiralia</taxon>
        <taxon>Lophotrochozoa</taxon>
        <taxon>Mollusca</taxon>
        <taxon>Gastropoda</taxon>
        <taxon>Heterobranchia</taxon>
        <taxon>Euthyneura</taxon>
        <taxon>Panpulmonata</taxon>
        <taxon>Hygrophila</taxon>
        <taxon>Lymnaeoidea</taxon>
        <taxon>Lymnaeidae</taxon>
        <taxon>Lymnaea</taxon>
    </lineage>
</organism>
<keyword evidence="3" id="KW-1185">Reference proteome</keyword>
<proteinExistence type="inferred from homology"/>
<evidence type="ECO:0008006" key="4">
    <source>
        <dbReference type="Google" id="ProtNLM"/>
    </source>
</evidence>